<dbReference type="PROSITE" id="PS50931">
    <property type="entry name" value="HTH_LYSR"/>
    <property type="match status" value="1"/>
</dbReference>
<dbReference type="SUPFAM" id="SSF46785">
    <property type="entry name" value="Winged helix' DNA-binding domain"/>
    <property type="match status" value="1"/>
</dbReference>
<comment type="caution">
    <text evidence="6">The sequence shown here is derived from an EMBL/GenBank/DDBJ whole genome shotgun (WGS) entry which is preliminary data.</text>
</comment>
<dbReference type="InterPro" id="IPR000847">
    <property type="entry name" value="LysR_HTH_N"/>
</dbReference>
<keyword evidence="2" id="KW-0805">Transcription regulation</keyword>
<dbReference type="Pfam" id="PF03466">
    <property type="entry name" value="LysR_substrate"/>
    <property type="match status" value="1"/>
</dbReference>
<evidence type="ECO:0000256" key="4">
    <source>
        <dbReference type="ARBA" id="ARBA00023163"/>
    </source>
</evidence>
<dbReference type="InterPro" id="IPR005119">
    <property type="entry name" value="LysR_subst-bd"/>
</dbReference>
<feature type="domain" description="HTH lysR-type" evidence="5">
    <location>
        <begin position="3"/>
        <end position="60"/>
    </location>
</feature>
<evidence type="ECO:0000256" key="3">
    <source>
        <dbReference type="ARBA" id="ARBA00023125"/>
    </source>
</evidence>
<dbReference type="PANTHER" id="PTHR30126:SF4">
    <property type="entry name" value="LYSR FAMILY TRANSCRIPTIONAL REGULATOR"/>
    <property type="match status" value="1"/>
</dbReference>
<proteinExistence type="inferred from homology"/>
<evidence type="ECO:0000313" key="6">
    <source>
        <dbReference type="EMBL" id="CEG16040.1"/>
    </source>
</evidence>
<organism evidence="6 7">
    <name type="scientific">Xanthomonas citri pv. citri</name>
    <dbReference type="NCBI Taxonomy" id="611301"/>
    <lineage>
        <taxon>Bacteria</taxon>
        <taxon>Pseudomonadati</taxon>
        <taxon>Pseudomonadota</taxon>
        <taxon>Gammaproteobacteria</taxon>
        <taxon>Lysobacterales</taxon>
        <taxon>Lysobacteraceae</taxon>
        <taxon>Xanthomonas</taxon>
    </lineage>
</organism>
<comment type="similarity">
    <text evidence="1">Belongs to the LysR transcriptional regulatory family.</text>
</comment>
<name>A0A0U5FCE5_XANCI</name>
<protein>
    <submittedName>
        <fullName evidence="6">Putative LysR-family transcriptional regulator (Modular protein)</fullName>
    </submittedName>
</protein>
<dbReference type="Gene3D" id="3.40.190.290">
    <property type="match status" value="1"/>
</dbReference>
<dbReference type="EMBL" id="CCXZ01000116">
    <property type="protein sequence ID" value="CEG16040.1"/>
    <property type="molecule type" value="Genomic_DNA"/>
</dbReference>
<evidence type="ECO:0000313" key="7">
    <source>
        <dbReference type="Proteomes" id="UP000052230"/>
    </source>
</evidence>
<sequence length="406" mass="43931">MKISLEALQILDAIDRRGSFAAAAKVLFKVPSTISYTVSKLEEDLGVQLFERVGPKATPTQAGRELLREGRHLLRAAQELEVRVRRVASGWESEFAIGLDAVLPAALLQSQILDFYTVADSTRLRVLSESLSGSWEALLDRRVDLIVAAGEGPSGGGYVAEPIGTLRFVFAVASTSPLANAGLLGAAELAEHRAIAVADSARRLLPRTVGLLSGRDVLTVPDMRTKLLLQLAGVGYGFLPEPYARGALQEGRLREVQVETRKPDETFYLAWRPGEEGEALSWWRRALRSEGLFERWLHALAARIVPSLPGSRRCEGRRIMVARHRAGSSHARLDRTVRIGAGVRQRAGIVARAAGASVADPGAGRRQLCVARWQRCLAGRACSVGGLCRGKSLGRSGLVSGRSPLR</sequence>
<evidence type="ECO:0000256" key="1">
    <source>
        <dbReference type="ARBA" id="ARBA00009437"/>
    </source>
</evidence>
<dbReference type="Pfam" id="PF00126">
    <property type="entry name" value="HTH_1"/>
    <property type="match status" value="1"/>
</dbReference>
<dbReference type="Proteomes" id="UP000052230">
    <property type="component" value="Unassembled WGS sequence"/>
</dbReference>
<dbReference type="GO" id="GO:0003700">
    <property type="term" value="F:DNA-binding transcription factor activity"/>
    <property type="evidence" value="ECO:0007669"/>
    <property type="project" value="InterPro"/>
</dbReference>
<dbReference type="InterPro" id="IPR036388">
    <property type="entry name" value="WH-like_DNA-bd_sf"/>
</dbReference>
<reference evidence="6 7" key="1">
    <citation type="submission" date="2014-09" db="EMBL/GenBank/DDBJ databases">
        <authorList>
            <person name="Regsiter A."/>
        </authorList>
    </citation>
    <scope>NUCLEOTIDE SEQUENCE [LARGE SCALE GENOMIC DNA]</scope>
</reference>
<keyword evidence="3" id="KW-0238">DNA-binding</keyword>
<accession>A0A0U5FCE5</accession>
<evidence type="ECO:0000256" key="2">
    <source>
        <dbReference type="ARBA" id="ARBA00023015"/>
    </source>
</evidence>
<dbReference type="Gene3D" id="1.10.10.10">
    <property type="entry name" value="Winged helix-like DNA-binding domain superfamily/Winged helix DNA-binding domain"/>
    <property type="match status" value="1"/>
</dbReference>
<dbReference type="GO" id="GO:0000976">
    <property type="term" value="F:transcription cis-regulatory region binding"/>
    <property type="evidence" value="ECO:0007669"/>
    <property type="project" value="TreeGrafter"/>
</dbReference>
<dbReference type="AlphaFoldDB" id="A0A0U5FCE5"/>
<evidence type="ECO:0000259" key="5">
    <source>
        <dbReference type="PROSITE" id="PS50931"/>
    </source>
</evidence>
<dbReference type="SUPFAM" id="SSF53850">
    <property type="entry name" value="Periplasmic binding protein-like II"/>
    <property type="match status" value="1"/>
</dbReference>
<keyword evidence="4" id="KW-0804">Transcription</keyword>
<dbReference type="PANTHER" id="PTHR30126">
    <property type="entry name" value="HTH-TYPE TRANSCRIPTIONAL REGULATOR"/>
    <property type="match status" value="1"/>
</dbReference>
<dbReference type="InterPro" id="IPR036390">
    <property type="entry name" value="WH_DNA-bd_sf"/>
</dbReference>
<gene>
    <name evidence="6" type="ORF">XAC3562_240094</name>
</gene>
<keyword evidence="7" id="KW-1185">Reference proteome</keyword>